<dbReference type="Proteomes" id="UP001151760">
    <property type="component" value="Unassembled WGS sequence"/>
</dbReference>
<accession>A0ABQ5I3K6</accession>
<proteinExistence type="predicted"/>
<keyword evidence="3" id="KW-1185">Reference proteome</keyword>
<reference evidence="2" key="1">
    <citation type="journal article" date="2022" name="Int. J. Mol. Sci.">
        <title>Draft Genome of Tanacetum Coccineum: Genomic Comparison of Closely Related Tanacetum-Family Plants.</title>
        <authorList>
            <person name="Yamashiro T."/>
            <person name="Shiraishi A."/>
            <person name="Nakayama K."/>
            <person name="Satake H."/>
        </authorList>
    </citation>
    <scope>NUCLEOTIDE SEQUENCE</scope>
</reference>
<reference evidence="2" key="2">
    <citation type="submission" date="2022-01" db="EMBL/GenBank/DDBJ databases">
        <authorList>
            <person name="Yamashiro T."/>
            <person name="Shiraishi A."/>
            <person name="Satake H."/>
            <person name="Nakayama K."/>
        </authorList>
    </citation>
    <scope>NUCLEOTIDE SEQUENCE</scope>
</reference>
<evidence type="ECO:0000256" key="1">
    <source>
        <dbReference type="SAM" id="MobiDB-lite"/>
    </source>
</evidence>
<feature type="region of interest" description="Disordered" evidence="1">
    <location>
        <begin position="31"/>
        <end position="130"/>
    </location>
</feature>
<evidence type="ECO:0000313" key="3">
    <source>
        <dbReference type="Proteomes" id="UP001151760"/>
    </source>
</evidence>
<evidence type="ECO:0000313" key="2">
    <source>
        <dbReference type="EMBL" id="GJT94655.1"/>
    </source>
</evidence>
<organism evidence="2 3">
    <name type="scientific">Tanacetum coccineum</name>
    <dbReference type="NCBI Taxonomy" id="301880"/>
    <lineage>
        <taxon>Eukaryota</taxon>
        <taxon>Viridiplantae</taxon>
        <taxon>Streptophyta</taxon>
        <taxon>Embryophyta</taxon>
        <taxon>Tracheophyta</taxon>
        <taxon>Spermatophyta</taxon>
        <taxon>Magnoliopsida</taxon>
        <taxon>eudicotyledons</taxon>
        <taxon>Gunneridae</taxon>
        <taxon>Pentapetalae</taxon>
        <taxon>asterids</taxon>
        <taxon>campanulids</taxon>
        <taxon>Asterales</taxon>
        <taxon>Asteraceae</taxon>
        <taxon>Asteroideae</taxon>
        <taxon>Anthemideae</taxon>
        <taxon>Anthemidinae</taxon>
        <taxon>Tanacetum</taxon>
    </lineage>
</organism>
<gene>
    <name evidence="2" type="ORF">Tco_1090173</name>
</gene>
<protein>
    <submittedName>
        <fullName evidence="2">Uncharacterized protein</fullName>
    </submittedName>
</protein>
<name>A0ABQ5I3K6_9ASTR</name>
<comment type="caution">
    <text evidence="2">The sequence shown here is derived from an EMBL/GenBank/DDBJ whole genome shotgun (WGS) entry which is preliminary data.</text>
</comment>
<sequence>MIKENKSYEKHPTHQALYDALMQSMILDKDGMEKAKTFETPTQKNRQHGDRDQDPPTGSDQGLKKRKTSKDAEPSKKPKSTGLSKRDDTGNTDEQPDVEVVTKNDWFKKPARPPTPDPEWNKHKSVDDGPEQSWLNDMSKLTKADLVGPVYNLLKGTCKSYVELEYNMEECYRDLSDQLDRNNPKGNRCPYDLSKPKPLHESRGRLTVLADFFFNNDLEYLRGGGTGKKYTASITKTKAAKYEV</sequence>
<dbReference type="EMBL" id="BQNB010020316">
    <property type="protein sequence ID" value="GJT94655.1"/>
    <property type="molecule type" value="Genomic_DNA"/>
</dbReference>